<proteinExistence type="predicted"/>
<reference evidence="1 2" key="1">
    <citation type="submission" date="2019-05" db="EMBL/GenBank/DDBJ databases">
        <authorList>
            <consortium name="Science for Life Laboratories"/>
        </authorList>
    </citation>
    <scope>NUCLEOTIDE SEQUENCE [LARGE SCALE GENOMIC DNA]</scope>
    <source>
        <strain evidence="1">Soil9</strain>
    </source>
</reference>
<accession>A0A6P2CY61</accession>
<dbReference type="AlphaFoldDB" id="A0A6P2CY61"/>
<dbReference type="KEGG" id="gms:SOIL9_56420"/>
<keyword evidence="2" id="KW-1185">Reference proteome</keyword>
<gene>
    <name evidence="1" type="ORF">SOIL9_56420</name>
</gene>
<dbReference type="Proteomes" id="UP000464178">
    <property type="component" value="Chromosome"/>
</dbReference>
<dbReference type="InterPro" id="IPR006311">
    <property type="entry name" value="TAT_signal"/>
</dbReference>
<evidence type="ECO:0000313" key="2">
    <source>
        <dbReference type="Proteomes" id="UP000464178"/>
    </source>
</evidence>
<name>A0A6P2CY61_9BACT</name>
<dbReference type="RefSeq" id="WP_162666990.1">
    <property type="nucleotide sequence ID" value="NZ_LR593886.1"/>
</dbReference>
<sequence length="403" mass="43211">MSHSTTGNSSGFDRRRFLGGAVAGTAALSCGSWLLAVEPEVVAVDPRALEDAWKPLAEELAQALQLEAQAALAHRADEKKFALAGASEFQKAVFTWADNLKPELRKVAFDSAARASAELAPARKARFSRLPDIDPHGDVSVEAQYAKHLRTRAPLVSKAMLEDVFDGDLAKQVKALEAAGKMKAAPAPAAAGAVNKMALQLLNFKVPNTQDPIGKDEVRMSGIRLSTNGTAQKISAISLGDFKKGQKKTYSPPKTLTTFDLTLTHTLPKSGGFCFIPFEHDVGGGYADVIDKAVKKVKEWLAKELPAAAAKAGVALGTLISMPEFGAILGQILGKVLGWLLGKLGDLIAKWLKDDVFPVPVWLKFHIKQPPIWANGATHGPAHSFWVSGNGGKWEWQVRWAAA</sequence>
<organism evidence="1 2">
    <name type="scientific">Gemmata massiliana</name>
    <dbReference type="NCBI Taxonomy" id="1210884"/>
    <lineage>
        <taxon>Bacteria</taxon>
        <taxon>Pseudomonadati</taxon>
        <taxon>Planctomycetota</taxon>
        <taxon>Planctomycetia</taxon>
        <taxon>Gemmatales</taxon>
        <taxon>Gemmataceae</taxon>
        <taxon>Gemmata</taxon>
    </lineage>
</organism>
<dbReference type="PROSITE" id="PS51318">
    <property type="entry name" value="TAT"/>
    <property type="match status" value="1"/>
</dbReference>
<evidence type="ECO:0000313" key="1">
    <source>
        <dbReference type="EMBL" id="VTR92072.1"/>
    </source>
</evidence>
<dbReference type="EMBL" id="LR593886">
    <property type="protein sequence ID" value="VTR92072.1"/>
    <property type="molecule type" value="Genomic_DNA"/>
</dbReference>
<protein>
    <submittedName>
        <fullName evidence="1">Uncharacterized protein</fullName>
    </submittedName>
</protein>